<dbReference type="PANTHER" id="PTHR13696:SF52">
    <property type="entry name" value="PARA FAMILY PROTEIN CT_582"/>
    <property type="match status" value="1"/>
</dbReference>
<evidence type="ECO:0000259" key="1">
    <source>
        <dbReference type="Pfam" id="PF13614"/>
    </source>
</evidence>
<dbReference type="FunFam" id="3.40.50.300:FF:000285">
    <property type="entry name" value="Sporulation initiation inhibitor Soj"/>
    <property type="match status" value="1"/>
</dbReference>
<organism evidence="2 3">
    <name type="scientific">Candidatus Scalindua arabica</name>
    <dbReference type="NCBI Taxonomy" id="1127984"/>
    <lineage>
        <taxon>Bacteria</taxon>
        <taxon>Pseudomonadati</taxon>
        <taxon>Planctomycetota</taxon>
        <taxon>Candidatus Brocadiia</taxon>
        <taxon>Candidatus Brocadiales</taxon>
        <taxon>Candidatus Scalinduaceae</taxon>
        <taxon>Candidatus Scalindua</taxon>
    </lineage>
</organism>
<dbReference type="Proteomes" id="UP000722750">
    <property type="component" value="Unassembled WGS sequence"/>
</dbReference>
<dbReference type="EMBL" id="JAANXD010000001">
    <property type="protein sequence ID" value="MBS1256991.1"/>
    <property type="molecule type" value="Genomic_DNA"/>
</dbReference>
<dbReference type="SUPFAM" id="SSF52540">
    <property type="entry name" value="P-loop containing nucleoside triphosphate hydrolases"/>
    <property type="match status" value="1"/>
</dbReference>
<evidence type="ECO:0000313" key="2">
    <source>
        <dbReference type="EMBL" id="MBS1256991.1"/>
    </source>
</evidence>
<dbReference type="InterPro" id="IPR025669">
    <property type="entry name" value="AAA_dom"/>
</dbReference>
<reference evidence="2" key="1">
    <citation type="journal article" date="2021" name="ISME J.">
        <title>Fine-scale metabolic discontinuity in a stratified prokaryote microbiome of a Red Sea deep halocline.</title>
        <authorList>
            <person name="Michoud G."/>
            <person name="Ngugi D.K."/>
            <person name="Barozzi A."/>
            <person name="Merlino G."/>
            <person name="Calleja M.L."/>
            <person name="Delgado-Huertas A."/>
            <person name="Moran X.A.G."/>
            <person name="Daffonchio D."/>
        </authorList>
    </citation>
    <scope>NUCLEOTIDE SEQUENCE</scope>
    <source>
        <strain evidence="2">SuakinDeep_MAG55_1</strain>
    </source>
</reference>
<dbReference type="CDD" id="cd02042">
    <property type="entry name" value="ParAB_family"/>
    <property type="match status" value="1"/>
</dbReference>
<gene>
    <name evidence="2" type="ORF">MAG551_00026</name>
</gene>
<name>A0A941W1Q0_9BACT</name>
<accession>A0A941W1Q0</accession>
<comment type="caution">
    <text evidence="2">The sequence shown here is derived from an EMBL/GenBank/DDBJ whole genome shotgun (WGS) entry which is preliminary data.</text>
</comment>
<proteinExistence type="predicted"/>
<dbReference type="Pfam" id="PF13614">
    <property type="entry name" value="AAA_31"/>
    <property type="match status" value="1"/>
</dbReference>
<sequence>MRSIAFINQKGGVGKTTSTANVGACLASLGKKVLMIDLDPQGNMSMHLGVDVHGKDSSIYQLMCGKKNATEILTKTEISGLDIIPSDIDLASAEIELVNTVGRETIVKFYLDKLINKYDYVLIDCPPSLGLLTLNALTVANEIFVPLQTEFFALQGVSKLLQTFDVIKKRLNSSLEITGIIPCMYDSRTKLGTAVLDKIKEYFEDKVFTTIIRKNIKLSEAPSHGMPIITYAPDSNGAQDYIALTKEVIAQEKKFLKFKGAKAKKQKSEIREHVFS</sequence>
<evidence type="ECO:0000313" key="3">
    <source>
        <dbReference type="Proteomes" id="UP000722750"/>
    </source>
</evidence>
<dbReference type="AlphaFoldDB" id="A0A941W1Q0"/>
<dbReference type="InterPro" id="IPR027417">
    <property type="entry name" value="P-loop_NTPase"/>
</dbReference>
<dbReference type="Gene3D" id="3.40.50.300">
    <property type="entry name" value="P-loop containing nucleotide triphosphate hydrolases"/>
    <property type="match status" value="1"/>
</dbReference>
<dbReference type="PANTHER" id="PTHR13696">
    <property type="entry name" value="P-LOOP CONTAINING NUCLEOSIDE TRIPHOSPHATE HYDROLASE"/>
    <property type="match status" value="1"/>
</dbReference>
<dbReference type="InterPro" id="IPR050678">
    <property type="entry name" value="DNA_Partitioning_ATPase"/>
</dbReference>
<feature type="domain" description="AAA" evidence="1">
    <location>
        <begin position="1"/>
        <end position="177"/>
    </location>
</feature>
<protein>
    <submittedName>
        <fullName evidence="2">Sporulation initiation inhibitor protein Soj</fullName>
    </submittedName>
</protein>